<keyword evidence="1" id="KW-0732">Signal</keyword>
<feature type="signal peptide" evidence="1">
    <location>
        <begin position="1"/>
        <end position="19"/>
    </location>
</feature>
<evidence type="ECO:0000313" key="3">
    <source>
        <dbReference type="Proteomes" id="UP000182121"/>
    </source>
</evidence>
<proteinExistence type="predicted"/>
<feature type="chain" id="PRO_5039265087" description="Lipoprotein" evidence="1">
    <location>
        <begin position="20"/>
        <end position="192"/>
    </location>
</feature>
<dbReference type="EMBL" id="FOIO01000063">
    <property type="protein sequence ID" value="SEU12149.1"/>
    <property type="molecule type" value="Genomic_DNA"/>
</dbReference>
<evidence type="ECO:0008006" key="4">
    <source>
        <dbReference type="Google" id="ProtNLM"/>
    </source>
</evidence>
<comment type="caution">
    <text evidence="2">The sequence shown here is derived from an EMBL/GenBank/DDBJ whole genome shotgun (WGS) entry which is preliminary data.</text>
</comment>
<dbReference type="Proteomes" id="UP000182121">
    <property type="component" value="Unassembled WGS sequence"/>
</dbReference>
<dbReference type="PROSITE" id="PS51257">
    <property type="entry name" value="PROKAR_LIPOPROTEIN"/>
    <property type="match status" value="1"/>
</dbReference>
<protein>
    <recommendedName>
        <fullName evidence="4">Lipoprotein</fullName>
    </recommendedName>
</protein>
<sequence>MKNTILILVSCLMICGCSAQNPNVTTEASIEETEDRFHLPVEIETEDGIVELSNVFIQQLKTEHGYSGYIVLEFDLSALDEDDQYWFEKDYSISVYDKSYMSSDKNIMELNEFGEIKSAIQGSEKKYFFEMISERKTSLNDAGIFIDVEIRNRLSKENTIEIRGTASDFDIVDKLPSDIEKVYLELVWDKNN</sequence>
<name>A0A1I0JNK3_9FIRM</name>
<evidence type="ECO:0000313" key="2">
    <source>
        <dbReference type="EMBL" id="SEU12149.1"/>
    </source>
</evidence>
<evidence type="ECO:0000256" key="1">
    <source>
        <dbReference type="SAM" id="SignalP"/>
    </source>
</evidence>
<gene>
    <name evidence="2" type="ORF">SAMN05216521_106318</name>
</gene>
<dbReference type="RefSeq" id="WP_074664164.1">
    <property type="nucleotide sequence ID" value="NZ_CAUFCW010000003.1"/>
</dbReference>
<accession>A0A1I0JNK3</accession>
<organism evidence="2 3">
    <name type="scientific">Enterocloster clostridioformis</name>
    <dbReference type="NCBI Taxonomy" id="1531"/>
    <lineage>
        <taxon>Bacteria</taxon>
        <taxon>Bacillati</taxon>
        <taxon>Bacillota</taxon>
        <taxon>Clostridia</taxon>
        <taxon>Lachnospirales</taxon>
        <taxon>Lachnospiraceae</taxon>
        <taxon>Enterocloster</taxon>
    </lineage>
</organism>
<dbReference type="AlphaFoldDB" id="A0A1I0JNK3"/>
<reference evidence="2 3" key="1">
    <citation type="submission" date="2016-10" db="EMBL/GenBank/DDBJ databases">
        <authorList>
            <person name="Varghese N."/>
            <person name="Submissions S."/>
        </authorList>
    </citation>
    <scope>NUCLEOTIDE SEQUENCE [LARGE SCALE GENOMIC DNA]</scope>
    <source>
        <strain evidence="2 3">NLAE-zl-C196</strain>
    </source>
</reference>